<proteinExistence type="predicted"/>
<evidence type="ECO:0000313" key="1">
    <source>
        <dbReference type="EMBL" id="KAF9646042.1"/>
    </source>
</evidence>
<dbReference type="EMBL" id="MU118069">
    <property type="protein sequence ID" value="KAF9646042.1"/>
    <property type="molecule type" value="Genomic_DNA"/>
</dbReference>
<protein>
    <submittedName>
        <fullName evidence="1">Uncharacterized protein</fullName>
    </submittedName>
</protein>
<comment type="caution">
    <text evidence="1">The sequence shown here is derived from an EMBL/GenBank/DDBJ whole genome shotgun (WGS) entry which is preliminary data.</text>
</comment>
<gene>
    <name evidence="1" type="ORF">BDM02DRAFT_319515</name>
</gene>
<sequence length="185" mass="20259">MTIRSSSKASVLSSLKIRGCPPNIPPIQILSRPAGGLCKRPLMHRGDSTLAQNRINPRIKVTRYPCAEARVRPIPLKQNPNATSAILPRTSPSSPFVDCYIGLASGFIQKLVPRTQASLSTIRLNISAHPVPLQAMSTTKWLPTGVFQPACLLLVTWVQVNLSHISIPHWCTTLRAVLNRVSLQC</sequence>
<organism evidence="1 2">
    <name type="scientific">Thelephora ganbajun</name>
    <name type="common">Ganba fungus</name>
    <dbReference type="NCBI Taxonomy" id="370292"/>
    <lineage>
        <taxon>Eukaryota</taxon>
        <taxon>Fungi</taxon>
        <taxon>Dikarya</taxon>
        <taxon>Basidiomycota</taxon>
        <taxon>Agaricomycotina</taxon>
        <taxon>Agaricomycetes</taxon>
        <taxon>Thelephorales</taxon>
        <taxon>Thelephoraceae</taxon>
        <taxon>Thelephora</taxon>
    </lineage>
</organism>
<reference evidence="1" key="2">
    <citation type="journal article" date="2020" name="Nat. Commun.">
        <title>Large-scale genome sequencing of mycorrhizal fungi provides insights into the early evolution of symbiotic traits.</title>
        <authorList>
            <person name="Miyauchi S."/>
            <person name="Kiss E."/>
            <person name="Kuo A."/>
            <person name="Drula E."/>
            <person name="Kohler A."/>
            <person name="Sanchez-Garcia M."/>
            <person name="Morin E."/>
            <person name="Andreopoulos B."/>
            <person name="Barry K.W."/>
            <person name="Bonito G."/>
            <person name="Buee M."/>
            <person name="Carver A."/>
            <person name="Chen C."/>
            <person name="Cichocki N."/>
            <person name="Clum A."/>
            <person name="Culley D."/>
            <person name="Crous P.W."/>
            <person name="Fauchery L."/>
            <person name="Girlanda M."/>
            <person name="Hayes R.D."/>
            <person name="Keri Z."/>
            <person name="LaButti K."/>
            <person name="Lipzen A."/>
            <person name="Lombard V."/>
            <person name="Magnuson J."/>
            <person name="Maillard F."/>
            <person name="Murat C."/>
            <person name="Nolan M."/>
            <person name="Ohm R.A."/>
            <person name="Pangilinan J."/>
            <person name="Pereira M.F."/>
            <person name="Perotto S."/>
            <person name="Peter M."/>
            <person name="Pfister S."/>
            <person name="Riley R."/>
            <person name="Sitrit Y."/>
            <person name="Stielow J.B."/>
            <person name="Szollosi G."/>
            <person name="Zifcakova L."/>
            <person name="Stursova M."/>
            <person name="Spatafora J.W."/>
            <person name="Tedersoo L."/>
            <person name="Vaario L.M."/>
            <person name="Yamada A."/>
            <person name="Yan M."/>
            <person name="Wang P."/>
            <person name="Xu J."/>
            <person name="Bruns T."/>
            <person name="Baldrian P."/>
            <person name="Vilgalys R."/>
            <person name="Dunand C."/>
            <person name="Henrissat B."/>
            <person name="Grigoriev I.V."/>
            <person name="Hibbett D."/>
            <person name="Nagy L.G."/>
            <person name="Martin F.M."/>
        </authorList>
    </citation>
    <scope>NUCLEOTIDE SEQUENCE</scope>
    <source>
        <strain evidence="1">P2</strain>
    </source>
</reference>
<accession>A0ACB6Z960</accession>
<keyword evidence="2" id="KW-1185">Reference proteome</keyword>
<name>A0ACB6Z960_THEGA</name>
<dbReference type="Proteomes" id="UP000886501">
    <property type="component" value="Unassembled WGS sequence"/>
</dbReference>
<reference evidence="1" key="1">
    <citation type="submission" date="2019-10" db="EMBL/GenBank/DDBJ databases">
        <authorList>
            <consortium name="DOE Joint Genome Institute"/>
            <person name="Kuo A."/>
            <person name="Miyauchi S."/>
            <person name="Kiss E."/>
            <person name="Drula E."/>
            <person name="Kohler A."/>
            <person name="Sanchez-Garcia M."/>
            <person name="Andreopoulos B."/>
            <person name="Barry K.W."/>
            <person name="Bonito G."/>
            <person name="Buee M."/>
            <person name="Carver A."/>
            <person name="Chen C."/>
            <person name="Cichocki N."/>
            <person name="Clum A."/>
            <person name="Culley D."/>
            <person name="Crous P.W."/>
            <person name="Fauchery L."/>
            <person name="Girlanda M."/>
            <person name="Hayes R."/>
            <person name="Keri Z."/>
            <person name="Labutti K."/>
            <person name="Lipzen A."/>
            <person name="Lombard V."/>
            <person name="Magnuson J."/>
            <person name="Maillard F."/>
            <person name="Morin E."/>
            <person name="Murat C."/>
            <person name="Nolan M."/>
            <person name="Ohm R."/>
            <person name="Pangilinan J."/>
            <person name="Pereira M."/>
            <person name="Perotto S."/>
            <person name="Peter M."/>
            <person name="Riley R."/>
            <person name="Sitrit Y."/>
            <person name="Stielow B."/>
            <person name="Szollosi G."/>
            <person name="Zifcakova L."/>
            <person name="Stursova M."/>
            <person name="Spatafora J.W."/>
            <person name="Tedersoo L."/>
            <person name="Vaario L.-M."/>
            <person name="Yamada A."/>
            <person name="Yan M."/>
            <person name="Wang P."/>
            <person name="Xu J."/>
            <person name="Bruns T."/>
            <person name="Baldrian P."/>
            <person name="Vilgalys R."/>
            <person name="Henrissat B."/>
            <person name="Grigoriev I.V."/>
            <person name="Hibbett D."/>
            <person name="Nagy L.G."/>
            <person name="Martin F.M."/>
        </authorList>
    </citation>
    <scope>NUCLEOTIDE SEQUENCE</scope>
    <source>
        <strain evidence="1">P2</strain>
    </source>
</reference>
<evidence type="ECO:0000313" key="2">
    <source>
        <dbReference type="Proteomes" id="UP000886501"/>
    </source>
</evidence>